<dbReference type="PANTHER" id="PTHR45867">
    <property type="entry name" value="PURPLE ACID PHOSPHATASE"/>
    <property type="match status" value="1"/>
</dbReference>
<dbReference type="InterPro" id="IPR004843">
    <property type="entry name" value="Calcineurin-like_PHP"/>
</dbReference>
<sequence length="525" mass="61432">MRKIFIILSILLILSTNCLGQMLRNDDLTLKNNCKPRQVRLLIGEDYSNYNITEIKNSATIIFQTYGECLQSSISVTVQNSQVVTYDGNIFSEIVHSQWNGEKFCHHDKLCTNMYYNQYVHIFRLPLPFGVPFTYTVYGNLYSKAETKGPFNSQLPHIKLENIEDFNEQPQRILFFGDQDNTPDGKLNMNRWRQLKKEGLKNKQQKIDSMLFLGDYAYEFYMFNGKRGDHYLDSLEEFVAEWPTAMQAGNHEDNYNFKFYNEKFRMPSFNETSNNYYSFNQGLAHFIGVNLHFYDSWATPEEKSKMVQWVEQDLIRATQNRNQTPWIIAFGHKPIYCSGDSDCANFPQSFKEFDELFYKYSVDLYLGAHVHRYQFLKPLYDNCIQSYQGDDNNIVNPQGMISVIQGNGGHVLEFLENIKYDIQFLGKTDERAIEIKNYVGYGILEIYNLTTICIQNVRSLLNKVESTRCIHSNHYFDNTTVNHVKANENIRVDSNSQYLFFTILAISSIAAIYFAYKFILKYINI</sequence>
<accession>I7MGS4</accession>
<gene>
    <name evidence="5" type="ORF">TTHERM_00499630</name>
</gene>
<keyword evidence="3" id="KW-0732">Signal</keyword>
<dbReference type="Proteomes" id="UP000009168">
    <property type="component" value="Unassembled WGS sequence"/>
</dbReference>
<dbReference type="InParanoid" id="I7MGS4"/>
<evidence type="ECO:0000256" key="2">
    <source>
        <dbReference type="SAM" id="Phobius"/>
    </source>
</evidence>
<dbReference type="InterPro" id="IPR041792">
    <property type="entry name" value="MPP_PAP"/>
</dbReference>
<feature type="signal peptide" evidence="3">
    <location>
        <begin position="1"/>
        <end position="20"/>
    </location>
</feature>
<dbReference type="Pfam" id="PF00149">
    <property type="entry name" value="Metallophos"/>
    <property type="match status" value="1"/>
</dbReference>
<keyword evidence="1" id="KW-0325">Glycoprotein</keyword>
<dbReference type="PANTHER" id="PTHR45867:SF10">
    <property type="entry name" value="PURPLE ACID PHOSPHATASE"/>
    <property type="match status" value="1"/>
</dbReference>
<evidence type="ECO:0000256" key="1">
    <source>
        <dbReference type="ARBA" id="ARBA00023180"/>
    </source>
</evidence>
<dbReference type="Gene3D" id="3.60.21.10">
    <property type="match status" value="1"/>
</dbReference>
<dbReference type="GO" id="GO:0016787">
    <property type="term" value="F:hydrolase activity"/>
    <property type="evidence" value="ECO:0007669"/>
    <property type="project" value="InterPro"/>
</dbReference>
<feature type="domain" description="Calcineurin-like phosphoesterase" evidence="4">
    <location>
        <begin position="189"/>
        <end position="373"/>
    </location>
</feature>
<dbReference type="KEGG" id="tet:TTHERM_00499630"/>
<proteinExistence type="predicted"/>
<dbReference type="eggNOG" id="KOG1378">
    <property type="taxonomic scope" value="Eukaryota"/>
</dbReference>
<protein>
    <submittedName>
        <fullName evidence="5">Ser/thr phosphatase family protein</fullName>
    </submittedName>
</protein>
<keyword evidence="6" id="KW-1185">Reference proteome</keyword>
<reference evidence="6" key="1">
    <citation type="journal article" date="2006" name="PLoS Biol.">
        <title>Macronuclear genome sequence of the ciliate Tetrahymena thermophila, a model eukaryote.</title>
        <authorList>
            <person name="Eisen J.A."/>
            <person name="Coyne R.S."/>
            <person name="Wu M."/>
            <person name="Wu D."/>
            <person name="Thiagarajan M."/>
            <person name="Wortman J.R."/>
            <person name="Badger J.H."/>
            <person name="Ren Q."/>
            <person name="Amedeo P."/>
            <person name="Jones K.M."/>
            <person name="Tallon L.J."/>
            <person name="Delcher A.L."/>
            <person name="Salzberg S.L."/>
            <person name="Silva J.C."/>
            <person name="Haas B.J."/>
            <person name="Majoros W.H."/>
            <person name="Farzad M."/>
            <person name="Carlton J.M."/>
            <person name="Smith R.K. Jr."/>
            <person name="Garg J."/>
            <person name="Pearlman R.E."/>
            <person name="Karrer K.M."/>
            <person name="Sun L."/>
            <person name="Manning G."/>
            <person name="Elde N.C."/>
            <person name="Turkewitz A.P."/>
            <person name="Asai D.J."/>
            <person name="Wilkes D.E."/>
            <person name="Wang Y."/>
            <person name="Cai H."/>
            <person name="Collins K."/>
            <person name="Stewart B.A."/>
            <person name="Lee S.R."/>
            <person name="Wilamowska K."/>
            <person name="Weinberg Z."/>
            <person name="Ruzzo W.L."/>
            <person name="Wloga D."/>
            <person name="Gaertig J."/>
            <person name="Frankel J."/>
            <person name="Tsao C.-C."/>
            <person name="Gorovsky M.A."/>
            <person name="Keeling P.J."/>
            <person name="Waller R.F."/>
            <person name="Patron N.J."/>
            <person name="Cherry J.M."/>
            <person name="Stover N.A."/>
            <person name="Krieger C.J."/>
            <person name="del Toro C."/>
            <person name="Ryder H.F."/>
            <person name="Williamson S.C."/>
            <person name="Barbeau R.A."/>
            <person name="Hamilton E.P."/>
            <person name="Orias E."/>
        </authorList>
    </citation>
    <scope>NUCLEOTIDE SEQUENCE [LARGE SCALE GENOMIC DNA]</scope>
    <source>
        <strain evidence="6">SB210</strain>
    </source>
</reference>
<dbReference type="SUPFAM" id="SSF56300">
    <property type="entry name" value="Metallo-dependent phosphatases"/>
    <property type="match status" value="1"/>
</dbReference>
<dbReference type="CDD" id="cd00839">
    <property type="entry name" value="MPP_PAPs"/>
    <property type="match status" value="1"/>
</dbReference>
<dbReference type="EMBL" id="GG662548">
    <property type="protein sequence ID" value="EAS01976.2"/>
    <property type="molecule type" value="Genomic_DNA"/>
</dbReference>
<dbReference type="RefSeq" id="XP_001022221.2">
    <property type="nucleotide sequence ID" value="XM_001022221.2"/>
</dbReference>
<evidence type="ECO:0000313" key="6">
    <source>
        <dbReference type="Proteomes" id="UP000009168"/>
    </source>
</evidence>
<dbReference type="AlphaFoldDB" id="I7MGS4"/>
<keyword evidence="2" id="KW-1133">Transmembrane helix</keyword>
<keyword evidence="2" id="KW-0812">Transmembrane</keyword>
<dbReference type="OrthoDB" id="293655at2759"/>
<evidence type="ECO:0000256" key="3">
    <source>
        <dbReference type="SAM" id="SignalP"/>
    </source>
</evidence>
<feature type="transmembrane region" description="Helical" evidence="2">
    <location>
        <begin position="498"/>
        <end position="516"/>
    </location>
</feature>
<organism evidence="5 6">
    <name type="scientific">Tetrahymena thermophila (strain SB210)</name>
    <dbReference type="NCBI Taxonomy" id="312017"/>
    <lineage>
        <taxon>Eukaryota</taxon>
        <taxon>Sar</taxon>
        <taxon>Alveolata</taxon>
        <taxon>Ciliophora</taxon>
        <taxon>Intramacronucleata</taxon>
        <taxon>Oligohymenophorea</taxon>
        <taxon>Hymenostomatida</taxon>
        <taxon>Tetrahymenina</taxon>
        <taxon>Tetrahymenidae</taxon>
        <taxon>Tetrahymena</taxon>
    </lineage>
</organism>
<evidence type="ECO:0000259" key="4">
    <source>
        <dbReference type="Pfam" id="PF00149"/>
    </source>
</evidence>
<evidence type="ECO:0000313" key="5">
    <source>
        <dbReference type="EMBL" id="EAS01976.2"/>
    </source>
</evidence>
<feature type="chain" id="PRO_5003712648" evidence="3">
    <location>
        <begin position="21"/>
        <end position="525"/>
    </location>
</feature>
<dbReference type="InterPro" id="IPR029052">
    <property type="entry name" value="Metallo-depent_PP-like"/>
</dbReference>
<keyword evidence="2" id="KW-0472">Membrane</keyword>
<name>I7MGS4_TETTS</name>
<dbReference type="GeneID" id="7838188"/>